<dbReference type="Proteomes" id="UP000887565">
    <property type="component" value="Unplaced"/>
</dbReference>
<keyword evidence="6 9" id="KW-0472">Membrane</keyword>
<evidence type="ECO:0000256" key="2">
    <source>
        <dbReference type="ARBA" id="ARBA00022475"/>
    </source>
</evidence>
<accession>A0A915L9M3</accession>
<dbReference type="PROSITE" id="PS50262">
    <property type="entry name" value="G_PROTEIN_RECEP_F1_2"/>
    <property type="match status" value="1"/>
</dbReference>
<dbReference type="PANTHER" id="PTHR24228:SF59">
    <property type="entry name" value="NEUROPEPTIDE RECEPTOR 15"/>
    <property type="match status" value="1"/>
</dbReference>
<feature type="transmembrane region" description="Helical" evidence="9">
    <location>
        <begin position="385"/>
        <end position="407"/>
    </location>
</feature>
<keyword evidence="11" id="KW-1185">Reference proteome</keyword>
<proteinExistence type="predicted"/>
<evidence type="ECO:0000256" key="5">
    <source>
        <dbReference type="ARBA" id="ARBA00023040"/>
    </source>
</evidence>
<dbReference type="GO" id="GO:0005886">
    <property type="term" value="C:plasma membrane"/>
    <property type="evidence" value="ECO:0007669"/>
    <property type="project" value="UniProtKB-SubCell"/>
</dbReference>
<keyword evidence="8" id="KW-0807">Transducer</keyword>
<evidence type="ECO:0000259" key="10">
    <source>
        <dbReference type="PROSITE" id="PS50262"/>
    </source>
</evidence>
<keyword evidence="5" id="KW-0297">G-protein coupled receptor</keyword>
<sequence length="535" mass="61320">MQQSQEISHKKPKGYNLRKLSGTITIYDQLQQVILTMHRRRIETSVQDYGKHDSIEMPMGEANRNYFIGRVKRVFKAEHFEISVGITEKMTVSSSKLHTPTTITTSGKLFIATHSEPVTSNIANRISSKTISKNLNPMSVAPKSVVQWFSIASPFVIRYHCHQRQLDFLPFFGGSVVVWWYSSSLYLDYDWLLLTLRHITYSATSLRTPIPKEANDTFINLIHNVNLLTLEPAVILAGLSEDNMVCTFGGYLILSTSIIGIVNQAFLAINRYFYLFKPDLHRMFFRSKLYKLFYIFLMYAVFFPLEAAFLFWDEIGFFHDICGLSLQRIQIWHAILLFIVPTFLCYTVCIIVAYRISRFVKNHVTNHVDRVIQSKIKEGRSIVKFIILEIMLPIILESPILFTFMLHAMVPIPNLLDTVFTGLFLLHTALDPVITVAVIKPYRQEFLQYIRKIFKKDQVESITASGRYNTMKNNTTNNGVTGNHCSTDPKIIGGATALTYNILGSQNSCLPLEPKRLHPEDAQAEVWSLDMVHPL</sequence>
<evidence type="ECO:0000256" key="9">
    <source>
        <dbReference type="SAM" id="Phobius"/>
    </source>
</evidence>
<evidence type="ECO:0000256" key="4">
    <source>
        <dbReference type="ARBA" id="ARBA00022989"/>
    </source>
</evidence>
<dbReference type="AlphaFoldDB" id="A0A915L9M3"/>
<dbReference type="WBParaSite" id="nRc.2.0.1.t46451-RA">
    <property type="protein sequence ID" value="nRc.2.0.1.t46451-RA"/>
    <property type="gene ID" value="nRc.2.0.1.g46451"/>
</dbReference>
<keyword evidence="3 9" id="KW-0812">Transmembrane</keyword>
<dbReference type="SUPFAM" id="SSF81321">
    <property type="entry name" value="Family A G protein-coupled receptor-like"/>
    <property type="match status" value="1"/>
</dbReference>
<keyword evidence="4 9" id="KW-1133">Transmembrane helix</keyword>
<feature type="domain" description="G-protein coupled receptors family 1 profile" evidence="10">
    <location>
        <begin position="244"/>
        <end position="435"/>
    </location>
</feature>
<dbReference type="InterPro" id="IPR000276">
    <property type="entry name" value="GPCR_Rhodpsn"/>
</dbReference>
<dbReference type="PANTHER" id="PTHR24228">
    <property type="entry name" value="B2 BRADYKININ RECEPTOR/ANGIOTENSIN II RECEPTOR"/>
    <property type="match status" value="1"/>
</dbReference>
<evidence type="ECO:0000256" key="7">
    <source>
        <dbReference type="ARBA" id="ARBA00023170"/>
    </source>
</evidence>
<feature type="transmembrane region" description="Helical" evidence="9">
    <location>
        <begin position="248"/>
        <end position="269"/>
    </location>
</feature>
<dbReference type="Pfam" id="PF00001">
    <property type="entry name" value="7tm_1"/>
    <property type="match status" value="1"/>
</dbReference>
<evidence type="ECO:0000256" key="3">
    <source>
        <dbReference type="ARBA" id="ARBA00022692"/>
    </source>
</evidence>
<keyword evidence="7" id="KW-0675">Receptor</keyword>
<keyword evidence="2" id="KW-1003">Cell membrane</keyword>
<feature type="transmembrane region" description="Helical" evidence="9">
    <location>
        <begin position="168"/>
        <end position="187"/>
    </location>
</feature>
<evidence type="ECO:0000256" key="1">
    <source>
        <dbReference type="ARBA" id="ARBA00004651"/>
    </source>
</evidence>
<dbReference type="PROSITE" id="PS00237">
    <property type="entry name" value="G_PROTEIN_RECEP_F1_1"/>
    <property type="match status" value="1"/>
</dbReference>
<evidence type="ECO:0000256" key="8">
    <source>
        <dbReference type="ARBA" id="ARBA00023224"/>
    </source>
</evidence>
<name>A0A915L9M3_ROMCU</name>
<feature type="transmembrane region" description="Helical" evidence="9">
    <location>
        <begin position="289"/>
        <end position="311"/>
    </location>
</feature>
<evidence type="ECO:0000313" key="11">
    <source>
        <dbReference type="Proteomes" id="UP000887565"/>
    </source>
</evidence>
<reference evidence="12" key="1">
    <citation type="submission" date="2022-11" db="UniProtKB">
        <authorList>
            <consortium name="WormBaseParasite"/>
        </authorList>
    </citation>
    <scope>IDENTIFICATION</scope>
</reference>
<dbReference type="GO" id="GO:0004930">
    <property type="term" value="F:G protein-coupled receptor activity"/>
    <property type="evidence" value="ECO:0007669"/>
    <property type="project" value="UniProtKB-KW"/>
</dbReference>
<evidence type="ECO:0000313" key="12">
    <source>
        <dbReference type="WBParaSite" id="nRc.2.0.1.t46451-RA"/>
    </source>
</evidence>
<feature type="transmembrane region" description="Helical" evidence="9">
    <location>
        <begin position="419"/>
        <end position="439"/>
    </location>
</feature>
<comment type="subcellular location">
    <subcellularLocation>
        <location evidence="1">Cell membrane</location>
        <topology evidence="1">Multi-pass membrane protein</topology>
    </subcellularLocation>
</comment>
<evidence type="ECO:0000256" key="6">
    <source>
        <dbReference type="ARBA" id="ARBA00023136"/>
    </source>
</evidence>
<organism evidence="11 12">
    <name type="scientific">Romanomermis culicivorax</name>
    <name type="common">Nematode worm</name>
    <dbReference type="NCBI Taxonomy" id="13658"/>
    <lineage>
        <taxon>Eukaryota</taxon>
        <taxon>Metazoa</taxon>
        <taxon>Ecdysozoa</taxon>
        <taxon>Nematoda</taxon>
        <taxon>Enoplea</taxon>
        <taxon>Dorylaimia</taxon>
        <taxon>Mermithida</taxon>
        <taxon>Mermithoidea</taxon>
        <taxon>Mermithidae</taxon>
        <taxon>Romanomermis</taxon>
    </lineage>
</organism>
<dbReference type="InterPro" id="IPR017452">
    <property type="entry name" value="GPCR_Rhodpsn_7TM"/>
</dbReference>
<dbReference type="Gene3D" id="1.20.1070.10">
    <property type="entry name" value="Rhodopsin 7-helix transmembrane proteins"/>
    <property type="match status" value="1"/>
</dbReference>
<feature type="transmembrane region" description="Helical" evidence="9">
    <location>
        <begin position="331"/>
        <end position="354"/>
    </location>
</feature>
<dbReference type="CDD" id="cd00637">
    <property type="entry name" value="7tm_classA_rhodopsin-like"/>
    <property type="match status" value="1"/>
</dbReference>
<protein>
    <submittedName>
        <fullName evidence="12">G-protein coupled receptors family 1 profile domain-containing protein</fullName>
    </submittedName>
</protein>